<name>A0A346XUV4_9ACTN</name>
<dbReference type="Pfam" id="PF04972">
    <property type="entry name" value="BON"/>
    <property type="match status" value="1"/>
</dbReference>
<dbReference type="EMBL" id="CP031165">
    <property type="protein sequence ID" value="AXV06001.1"/>
    <property type="molecule type" value="Genomic_DNA"/>
</dbReference>
<organism evidence="3 4">
    <name type="scientific">Euzebya pacifica</name>
    <dbReference type="NCBI Taxonomy" id="1608957"/>
    <lineage>
        <taxon>Bacteria</taxon>
        <taxon>Bacillati</taxon>
        <taxon>Actinomycetota</taxon>
        <taxon>Nitriliruptoria</taxon>
        <taxon>Euzebyales</taxon>
    </lineage>
</organism>
<evidence type="ECO:0000313" key="3">
    <source>
        <dbReference type="EMBL" id="AXV06001.1"/>
    </source>
</evidence>
<proteinExistence type="predicted"/>
<gene>
    <name evidence="3" type="ORF">DVS28_a1302</name>
</gene>
<accession>A0A346XUV4</accession>
<feature type="region of interest" description="Disordered" evidence="1">
    <location>
        <begin position="26"/>
        <end position="51"/>
    </location>
</feature>
<reference evidence="3 4" key="1">
    <citation type="submission" date="2018-09" db="EMBL/GenBank/DDBJ databases">
        <title>Complete genome sequence of Euzebya sp. DY32-46 isolated from seawater of Pacific Ocean.</title>
        <authorList>
            <person name="Xu L."/>
            <person name="Wu Y.-H."/>
            <person name="Xu X.-W."/>
        </authorList>
    </citation>
    <scope>NUCLEOTIDE SEQUENCE [LARGE SCALE GENOMIC DNA]</scope>
    <source>
        <strain evidence="3 4">DY32-46</strain>
    </source>
</reference>
<sequence length="142" mass="15308">MRKLTFALGAATGAAIMYLLDPNNGETRRRDAQQRARELADSPQAQKLAGQAIEATRSVTETAPGSDRELVDKVRTEVLGRDDFSDLVINVDAHEGSVSLRGTVDDADRRDRLVNEVSNVTGVDAVASYLHASDQPAPNMTS</sequence>
<dbReference type="PROSITE" id="PS50914">
    <property type="entry name" value="BON"/>
    <property type="match status" value="1"/>
</dbReference>
<dbReference type="Proteomes" id="UP000264006">
    <property type="component" value="Chromosome"/>
</dbReference>
<feature type="domain" description="BON" evidence="2">
    <location>
        <begin position="66"/>
        <end position="134"/>
    </location>
</feature>
<dbReference type="Gene3D" id="3.30.1340.30">
    <property type="match status" value="1"/>
</dbReference>
<keyword evidence="4" id="KW-1185">Reference proteome</keyword>
<protein>
    <recommendedName>
        <fullName evidence="2">BON domain-containing protein</fullName>
    </recommendedName>
</protein>
<dbReference type="RefSeq" id="WP_164710011.1">
    <property type="nucleotide sequence ID" value="NZ_CAXIBR010000089.1"/>
</dbReference>
<evidence type="ECO:0000313" key="4">
    <source>
        <dbReference type="Proteomes" id="UP000264006"/>
    </source>
</evidence>
<evidence type="ECO:0000256" key="1">
    <source>
        <dbReference type="SAM" id="MobiDB-lite"/>
    </source>
</evidence>
<evidence type="ECO:0000259" key="2">
    <source>
        <dbReference type="PROSITE" id="PS50914"/>
    </source>
</evidence>
<feature type="compositionally biased region" description="Basic and acidic residues" evidence="1">
    <location>
        <begin position="26"/>
        <end position="40"/>
    </location>
</feature>
<dbReference type="KEGG" id="euz:DVS28_a1302"/>
<dbReference type="AlphaFoldDB" id="A0A346XUV4"/>
<dbReference type="InterPro" id="IPR007055">
    <property type="entry name" value="BON_dom"/>
</dbReference>